<dbReference type="InterPro" id="IPR004547">
    <property type="entry name" value="Glucosamine6P_isomerase"/>
</dbReference>
<dbReference type="GO" id="GO:0004342">
    <property type="term" value="F:glucosamine-6-phosphate deaminase activity"/>
    <property type="evidence" value="ECO:0007669"/>
    <property type="project" value="UniProtKB-UniRule"/>
</dbReference>
<protein>
    <recommendedName>
        <fullName evidence="4">Glucosamine-6-phosphate deaminase</fullName>
        <ecNumber evidence="4">3.5.99.6</ecNumber>
    </recommendedName>
    <alternativeName>
        <fullName evidence="4">GlcN6P deaminase</fullName>
        <shortName evidence="4">GNPDA</shortName>
    </alternativeName>
    <alternativeName>
        <fullName evidence="4">Glucosamine-6-phosphate isomerase</fullName>
    </alternativeName>
</protein>
<gene>
    <name evidence="4" type="primary">nagB</name>
    <name evidence="6" type="ORF">Gferi_15540</name>
</gene>
<dbReference type="PANTHER" id="PTHR11280:SF5">
    <property type="entry name" value="GLUCOSAMINE-6-PHOSPHATE ISOMERASE"/>
    <property type="match status" value="1"/>
</dbReference>
<dbReference type="HAMAP" id="MF_01241">
    <property type="entry name" value="GlcN6P_deamin"/>
    <property type="match status" value="1"/>
</dbReference>
<comment type="catalytic activity">
    <reaction evidence="1 4">
        <text>alpha-D-glucosamine 6-phosphate + H2O = beta-D-fructose 6-phosphate + NH4(+)</text>
        <dbReference type="Rhea" id="RHEA:12172"/>
        <dbReference type="ChEBI" id="CHEBI:15377"/>
        <dbReference type="ChEBI" id="CHEBI:28938"/>
        <dbReference type="ChEBI" id="CHEBI:57634"/>
        <dbReference type="ChEBI" id="CHEBI:75989"/>
        <dbReference type="EC" id="3.5.99.6"/>
    </reaction>
</comment>
<keyword evidence="7" id="KW-1185">Reference proteome</keyword>
<dbReference type="CDD" id="cd01399">
    <property type="entry name" value="GlcN6P_deaminase"/>
    <property type="match status" value="1"/>
</dbReference>
<evidence type="ECO:0000313" key="6">
    <source>
        <dbReference type="EMBL" id="AOT70842.1"/>
    </source>
</evidence>
<keyword evidence="2 4" id="KW-0378">Hydrolase</keyword>
<dbReference type="OrthoDB" id="9791139at2"/>
<sequence>MKIYVEDNYQKLSKKAAYILASQIRLKPDSVLGLATGDTPLGMYRELVAMHQREDLDFREIKTFNLDEYYGLEKENPQSYHYYMMENLFKHVNIRKENIHIPDGEASDIEEACSRYEGLIRQAGGIDLQVLGIGRNGHIGFNEPDVKFEATTHLVHLDADTIQANARFFDSIDKVPTQAISMGIKTIMQAKKIVLLASGHEKREIVQKALEGKILPELPASVLQLHNDVVVILDQKAAGELKEI</sequence>
<feature type="active site" description="Proton acceptor; for enolization step" evidence="4">
    <location>
        <position position="67"/>
    </location>
</feature>
<evidence type="ECO:0000256" key="3">
    <source>
        <dbReference type="ARBA" id="ARBA00023277"/>
    </source>
</evidence>
<dbReference type="GO" id="GO:0005975">
    <property type="term" value="P:carbohydrate metabolic process"/>
    <property type="evidence" value="ECO:0007669"/>
    <property type="project" value="InterPro"/>
</dbReference>
<dbReference type="GO" id="GO:0042802">
    <property type="term" value="F:identical protein binding"/>
    <property type="evidence" value="ECO:0007669"/>
    <property type="project" value="TreeGrafter"/>
</dbReference>
<dbReference type="AlphaFoldDB" id="A0A1D8GJ31"/>
<organism evidence="6 7">
    <name type="scientific">Geosporobacter ferrireducens</name>
    <dbReference type="NCBI Taxonomy" id="1424294"/>
    <lineage>
        <taxon>Bacteria</taxon>
        <taxon>Bacillati</taxon>
        <taxon>Bacillota</taxon>
        <taxon>Clostridia</taxon>
        <taxon>Peptostreptococcales</taxon>
        <taxon>Thermotaleaceae</taxon>
        <taxon>Geosporobacter</taxon>
    </lineage>
</organism>
<dbReference type="GO" id="GO:0019262">
    <property type="term" value="P:N-acetylneuraminate catabolic process"/>
    <property type="evidence" value="ECO:0007669"/>
    <property type="project" value="UniProtKB-UniRule"/>
</dbReference>
<dbReference type="EC" id="3.5.99.6" evidence="4"/>
<dbReference type="PANTHER" id="PTHR11280">
    <property type="entry name" value="GLUCOSAMINE-6-PHOSPHATE ISOMERASE"/>
    <property type="match status" value="1"/>
</dbReference>
<dbReference type="InterPro" id="IPR037171">
    <property type="entry name" value="NagB/RpiA_transferase-like"/>
</dbReference>
<dbReference type="SUPFAM" id="SSF100950">
    <property type="entry name" value="NagB/RpiA/CoA transferase-like"/>
    <property type="match status" value="1"/>
</dbReference>
<evidence type="ECO:0000313" key="7">
    <source>
        <dbReference type="Proteomes" id="UP000095743"/>
    </source>
</evidence>
<comment type="caution">
    <text evidence="4">Lacks conserved residue(s) required for the propagation of feature annotation.</text>
</comment>
<dbReference type="InterPro" id="IPR018321">
    <property type="entry name" value="Glucosamine6P_isomerase_CS"/>
</dbReference>
<dbReference type="UniPathway" id="UPA00629">
    <property type="reaction ID" value="UER00684"/>
</dbReference>
<keyword evidence="3 4" id="KW-0119">Carbohydrate metabolism</keyword>
<proteinExistence type="inferred from homology"/>
<dbReference type="EMBL" id="CP017269">
    <property type="protein sequence ID" value="AOT70842.1"/>
    <property type="molecule type" value="Genomic_DNA"/>
</dbReference>
<feature type="active site" description="Proton acceptor; for ring-opening step" evidence="4">
    <location>
        <position position="138"/>
    </location>
</feature>
<dbReference type="FunFam" id="3.40.50.1360:FF:000003">
    <property type="entry name" value="Glucosamine-6-phosphate deaminase"/>
    <property type="match status" value="1"/>
</dbReference>
<feature type="domain" description="Glucosamine/galactosamine-6-phosphate isomerase" evidence="5">
    <location>
        <begin position="10"/>
        <end position="228"/>
    </location>
</feature>
<reference evidence="6 7" key="1">
    <citation type="submission" date="2016-09" db="EMBL/GenBank/DDBJ databases">
        <title>Genomic analysis reveals versatility of anaerobic energy metabolism of Geosporobacter ferrireducens IRF9 of phylum Firmicutes.</title>
        <authorList>
            <person name="Kim S.-J."/>
        </authorList>
    </citation>
    <scope>NUCLEOTIDE SEQUENCE [LARGE SCALE GENOMIC DNA]</scope>
    <source>
        <strain evidence="6 7">IRF9</strain>
    </source>
</reference>
<dbReference type="GO" id="GO:0006046">
    <property type="term" value="P:N-acetylglucosamine catabolic process"/>
    <property type="evidence" value="ECO:0007669"/>
    <property type="project" value="UniProtKB-UniRule"/>
</dbReference>
<evidence type="ECO:0000256" key="2">
    <source>
        <dbReference type="ARBA" id="ARBA00022801"/>
    </source>
</evidence>
<dbReference type="STRING" id="1424294.Gferi_15540"/>
<comment type="function">
    <text evidence="4">Catalyzes the reversible isomerization-deamination of glucosamine 6-phosphate (GlcN6P) to form fructose 6-phosphate (Fru6P) and ammonium ion.</text>
</comment>
<comment type="pathway">
    <text evidence="4">Amino-sugar metabolism; N-acetylneuraminate degradation; D-fructose 6-phosphate from N-acetylneuraminate: step 5/5.</text>
</comment>
<comment type="similarity">
    <text evidence="4">Belongs to the glucosamine/galactosamine-6-phosphate isomerase family. NagB subfamily.</text>
</comment>
<dbReference type="RefSeq" id="WP_069978046.1">
    <property type="nucleotide sequence ID" value="NZ_CP017269.1"/>
</dbReference>
<dbReference type="PROSITE" id="PS01161">
    <property type="entry name" value="GLC_GALNAC_ISOMERASE"/>
    <property type="match status" value="1"/>
</dbReference>
<feature type="active site" description="For ring-opening step" evidence="4">
    <location>
        <position position="143"/>
    </location>
</feature>
<evidence type="ECO:0000256" key="1">
    <source>
        <dbReference type="ARBA" id="ARBA00000644"/>
    </source>
</evidence>
<dbReference type="Proteomes" id="UP000095743">
    <property type="component" value="Chromosome"/>
</dbReference>
<dbReference type="Pfam" id="PF01182">
    <property type="entry name" value="Glucosamine_iso"/>
    <property type="match status" value="1"/>
</dbReference>
<feature type="active site" description="For ring-opening step" evidence="4">
    <location>
        <position position="136"/>
    </location>
</feature>
<dbReference type="Gene3D" id="3.40.50.1360">
    <property type="match status" value="1"/>
</dbReference>
<dbReference type="GO" id="GO:0006043">
    <property type="term" value="P:glucosamine catabolic process"/>
    <property type="evidence" value="ECO:0007669"/>
    <property type="project" value="TreeGrafter"/>
</dbReference>
<dbReference type="InterPro" id="IPR006148">
    <property type="entry name" value="Glc/Gal-6P_isomerase"/>
</dbReference>
<evidence type="ECO:0000256" key="4">
    <source>
        <dbReference type="HAMAP-Rule" id="MF_01241"/>
    </source>
</evidence>
<dbReference type="NCBIfam" id="TIGR00502">
    <property type="entry name" value="nagB"/>
    <property type="match status" value="1"/>
</dbReference>
<dbReference type="KEGG" id="gfe:Gferi_15540"/>
<dbReference type="NCBIfam" id="NF001684">
    <property type="entry name" value="PRK00443.1-4"/>
    <property type="match status" value="1"/>
</dbReference>
<name>A0A1D8GJ31_9FIRM</name>
<dbReference type="GO" id="GO:0005737">
    <property type="term" value="C:cytoplasm"/>
    <property type="evidence" value="ECO:0007669"/>
    <property type="project" value="TreeGrafter"/>
</dbReference>
<accession>A0A1D8GJ31</accession>
<evidence type="ECO:0000259" key="5">
    <source>
        <dbReference type="Pfam" id="PF01182"/>
    </source>
</evidence>